<comment type="caution">
    <text evidence="1">The sequence shown here is derived from an EMBL/GenBank/DDBJ whole genome shotgun (WGS) entry which is preliminary data.</text>
</comment>
<protein>
    <submittedName>
        <fullName evidence="1">Uncharacterized protein</fullName>
    </submittedName>
</protein>
<keyword evidence="2" id="KW-1185">Reference proteome</keyword>
<dbReference type="PANTHER" id="PTHR38791:SF5">
    <property type="entry name" value="TRANSCRIPTION FACTOR DBAG-RELATED"/>
    <property type="match status" value="1"/>
</dbReference>
<dbReference type="InterPro" id="IPR053175">
    <property type="entry name" value="DHMBA_Reg_Transcription_Factor"/>
</dbReference>
<accession>A0ABR4LTC9</accession>
<proteinExistence type="predicted"/>
<dbReference type="EMBL" id="JBFXLQ010000017">
    <property type="protein sequence ID" value="KAL2867803.1"/>
    <property type="molecule type" value="Genomic_DNA"/>
</dbReference>
<dbReference type="Proteomes" id="UP001610432">
    <property type="component" value="Unassembled WGS sequence"/>
</dbReference>
<sequence>MARKCTLSARVPLPGSNIVPPDTVPEDMTRDMIEKVVLGAFFHDYCLVPPNAAYFRGFLGGLEPMVRRLGLQSQVSRACCAVAFANHGLKLNRPLLVRKAEMLYYDLLKSLAHAIECPEVANREEIAVMAILLGLYEMIMAGNTDLGNHRAHAGGLAALLKIKNNPLALLEAVGSGRSLLGNKSQDGGMFSPMCSRGRGKDLDSLLVRLMPVFKEAEALLSRSSGPFDFDRLGTLKEDAAALSSDLAHWQQAQTAKVKPATIGHITMTTRSAKSSPEAGYWPVRVDKYCDFYFAAIWNISRTARCLLISIMIQVSDILNDSSNRSTNTQDLHLQVEGILASIPYHLTEDVETFLRNNGRQEISNAGRAAGGLLLMHPIYALSKLPGVSPEMREYMRKCLAWIGRNMGVGQASLLANGSGLDREYVTSGWMIIWAALLV</sequence>
<name>A0ABR4LTC9_9EURO</name>
<reference evidence="1 2" key="1">
    <citation type="submission" date="2024-07" db="EMBL/GenBank/DDBJ databases">
        <title>Section-level genome sequencing and comparative genomics of Aspergillus sections Usti and Cavernicolus.</title>
        <authorList>
            <consortium name="Lawrence Berkeley National Laboratory"/>
            <person name="Nybo J.L."/>
            <person name="Vesth T.C."/>
            <person name="Theobald S."/>
            <person name="Frisvad J.C."/>
            <person name="Larsen T.O."/>
            <person name="Kjaerboelling I."/>
            <person name="Rothschild-Mancinelli K."/>
            <person name="Lyhne E.K."/>
            <person name="Kogle M.E."/>
            <person name="Barry K."/>
            <person name="Clum A."/>
            <person name="Na H."/>
            <person name="Ledsgaard L."/>
            <person name="Lin J."/>
            <person name="Lipzen A."/>
            <person name="Kuo A."/>
            <person name="Riley R."/>
            <person name="Mondo S."/>
            <person name="Labutti K."/>
            <person name="Haridas S."/>
            <person name="Pangalinan J."/>
            <person name="Salamov A.A."/>
            <person name="Simmons B.A."/>
            <person name="Magnuson J.K."/>
            <person name="Chen J."/>
            <person name="Drula E."/>
            <person name="Henrissat B."/>
            <person name="Wiebenga A."/>
            <person name="Lubbers R.J."/>
            <person name="Gomes A.C."/>
            <person name="Macurrencykelacurrency M.R."/>
            <person name="Stajich J."/>
            <person name="Grigoriev I.V."/>
            <person name="Mortensen U.H."/>
            <person name="De Vries R.P."/>
            <person name="Baker S.E."/>
            <person name="Andersen M.R."/>
        </authorList>
    </citation>
    <scope>NUCLEOTIDE SEQUENCE [LARGE SCALE GENOMIC DNA]</scope>
    <source>
        <strain evidence="1 2">CBS 449.75</strain>
    </source>
</reference>
<dbReference type="PANTHER" id="PTHR38791">
    <property type="entry name" value="ZN(II)2CYS6 TRANSCRIPTION FACTOR (EUROFUNG)-RELATED-RELATED"/>
    <property type="match status" value="1"/>
</dbReference>
<dbReference type="GeneID" id="98147928"/>
<gene>
    <name evidence="1" type="ORF">BJX67DRAFT_380741</name>
</gene>
<evidence type="ECO:0000313" key="2">
    <source>
        <dbReference type="Proteomes" id="UP001610432"/>
    </source>
</evidence>
<evidence type="ECO:0000313" key="1">
    <source>
        <dbReference type="EMBL" id="KAL2867803.1"/>
    </source>
</evidence>
<organism evidence="1 2">
    <name type="scientific">Aspergillus lucknowensis</name>
    <dbReference type="NCBI Taxonomy" id="176173"/>
    <lineage>
        <taxon>Eukaryota</taxon>
        <taxon>Fungi</taxon>
        <taxon>Dikarya</taxon>
        <taxon>Ascomycota</taxon>
        <taxon>Pezizomycotina</taxon>
        <taxon>Eurotiomycetes</taxon>
        <taxon>Eurotiomycetidae</taxon>
        <taxon>Eurotiales</taxon>
        <taxon>Aspergillaceae</taxon>
        <taxon>Aspergillus</taxon>
        <taxon>Aspergillus subgen. Nidulantes</taxon>
    </lineage>
</organism>
<dbReference type="RefSeq" id="XP_070886782.1">
    <property type="nucleotide sequence ID" value="XM_071032856.1"/>
</dbReference>